<dbReference type="Pfam" id="PF14791">
    <property type="entry name" value="DNA_pol_B_thumb"/>
    <property type="match status" value="1"/>
</dbReference>
<feature type="compositionally biased region" description="Basic and acidic residues" evidence="3">
    <location>
        <begin position="445"/>
        <end position="455"/>
    </location>
</feature>
<dbReference type="InterPro" id="IPR010996">
    <property type="entry name" value="HHH_MUS81"/>
</dbReference>
<evidence type="ECO:0000313" key="5">
    <source>
        <dbReference type="EMBL" id="KAI0301229.1"/>
    </source>
</evidence>
<dbReference type="Gene3D" id="1.10.150.110">
    <property type="entry name" value="DNA polymerase beta, N-terminal domain-like"/>
    <property type="match status" value="1"/>
</dbReference>
<accession>A0AAD4M5M2</accession>
<dbReference type="InterPro" id="IPR027421">
    <property type="entry name" value="DNA_pol_lamdba_lyase_dom_sf"/>
</dbReference>
<evidence type="ECO:0000256" key="3">
    <source>
        <dbReference type="SAM" id="MobiDB-lite"/>
    </source>
</evidence>
<dbReference type="SUPFAM" id="SSF81301">
    <property type="entry name" value="Nucleotidyltransferase"/>
    <property type="match status" value="1"/>
</dbReference>
<gene>
    <name evidence="5" type="ORF">B0F90DRAFT_1628793</name>
</gene>
<protein>
    <recommendedName>
        <fullName evidence="4">DNA-directed DNA polymerase X domain-containing protein</fullName>
    </recommendedName>
</protein>
<organism evidence="5 6">
    <name type="scientific">Multifurca ochricompacta</name>
    <dbReference type="NCBI Taxonomy" id="376703"/>
    <lineage>
        <taxon>Eukaryota</taxon>
        <taxon>Fungi</taxon>
        <taxon>Dikarya</taxon>
        <taxon>Basidiomycota</taxon>
        <taxon>Agaricomycotina</taxon>
        <taxon>Agaricomycetes</taxon>
        <taxon>Russulales</taxon>
        <taxon>Russulaceae</taxon>
        <taxon>Multifurca</taxon>
    </lineage>
</organism>
<keyword evidence="6" id="KW-1185">Reference proteome</keyword>
<dbReference type="Proteomes" id="UP001203297">
    <property type="component" value="Unassembled WGS sequence"/>
</dbReference>
<dbReference type="EMBL" id="WTXG01000015">
    <property type="protein sequence ID" value="KAI0301229.1"/>
    <property type="molecule type" value="Genomic_DNA"/>
</dbReference>
<reference evidence="5" key="1">
    <citation type="journal article" date="2022" name="New Phytol.">
        <title>Evolutionary transition to the ectomycorrhizal habit in the genomes of a hyperdiverse lineage of mushroom-forming fungi.</title>
        <authorList>
            <person name="Looney B."/>
            <person name="Miyauchi S."/>
            <person name="Morin E."/>
            <person name="Drula E."/>
            <person name="Courty P.E."/>
            <person name="Kohler A."/>
            <person name="Kuo A."/>
            <person name="LaButti K."/>
            <person name="Pangilinan J."/>
            <person name="Lipzen A."/>
            <person name="Riley R."/>
            <person name="Andreopoulos W."/>
            <person name="He G."/>
            <person name="Johnson J."/>
            <person name="Nolan M."/>
            <person name="Tritt A."/>
            <person name="Barry K.W."/>
            <person name="Grigoriev I.V."/>
            <person name="Nagy L.G."/>
            <person name="Hibbett D."/>
            <person name="Henrissat B."/>
            <person name="Matheny P.B."/>
            <person name="Labbe J."/>
            <person name="Martin F.M."/>
        </authorList>
    </citation>
    <scope>NUCLEOTIDE SEQUENCE</scope>
    <source>
        <strain evidence="5">BPL690</strain>
    </source>
</reference>
<dbReference type="GO" id="GO:0005634">
    <property type="term" value="C:nucleus"/>
    <property type="evidence" value="ECO:0007669"/>
    <property type="project" value="TreeGrafter"/>
</dbReference>
<dbReference type="AlphaFoldDB" id="A0AAD4M5M2"/>
<feature type="region of interest" description="Disordered" evidence="3">
    <location>
        <begin position="330"/>
        <end position="373"/>
    </location>
</feature>
<feature type="non-terminal residue" evidence="5">
    <location>
        <position position="455"/>
    </location>
</feature>
<dbReference type="Gene3D" id="3.30.210.10">
    <property type="entry name" value="DNA polymerase, thumb domain"/>
    <property type="match status" value="1"/>
</dbReference>
<proteinExistence type="predicted"/>
<evidence type="ECO:0000313" key="6">
    <source>
        <dbReference type="Proteomes" id="UP001203297"/>
    </source>
</evidence>
<dbReference type="InterPro" id="IPR037160">
    <property type="entry name" value="DNA_Pol_thumb_sf"/>
</dbReference>
<dbReference type="SMART" id="SM00483">
    <property type="entry name" value="POLXc"/>
    <property type="match status" value="1"/>
</dbReference>
<dbReference type="InterPro" id="IPR022312">
    <property type="entry name" value="DNA_pol_X"/>
</dbReference>
<dbReference type="GO" id="GO:0006303">
    <property type="term" value="P:double-strand break repair via nonhomologous end joining"/>
    <property type="evidence" value="ECO:0007669"/>
    <property type="project" value="TreeGrafter"/>
</dbReference>
<keyword evidence="1" id="KW-0808">Transferase</keyword>
<keyword evidence="2" id="KW-0548">Nucleotidyltransferase</keyword>
<feature type="compositionally biased region" description="Low complexity" evidence="3">
    <location>
        <begin position="334"/>
        <end position="371"/>
    </location>
</feature>
<dbReference type="Gene3D" id="3.30.460.10">
    <property type="entry name" value="Beta Polymerase, domain 2"/>
    <property type="match status" value="1"/>
</dbReference>
<dbReference type="PANTHER" id="PTHR11276:SF28">
    <property type="entry name" value="DNA POLYMERASE LAMBDA"/>
    <property type="match status" value="1"/>
</dbReference>
<comment type="caution">
    <text evidence="5">The sequence shown here is derived from an EMBL/GenBank/DDBJ whole genome shotgun (WGS) entry which is preliminary data.</text>
</comment>
<dbReference type="Gene3D" id="1.10.150.20">
    <property type="entry name" value="5' to 3' exonuclease, C-terminal subdomain"/>
    <property type="match status" value="1"/>
</dbReference>
<dbReference type="GO" id="GO:0003677">
    <property type="term" value="F:DNA binding"/>
    <property type="evidence" value="ECO:0007669"/>
    <property type="project" value="InterPro"/>
</dbReference>
<dbReference type="GO" id="GO:0003887">
    <property type="term" value="F:DNA-directed DNA polymerase activity"/>
    <property type="evidence" value="ECO:0007669"/>
    <property type="project" value="InterPro"/>
</dbReference>
<dbReference type="SUPFAM" id="SSF81585">
    <property type="entry name" value="PsbU/PolX domain-like"/>
    <property type="match status" value="1"/>
</dbReference>
<dbReference type="InterPro" id="IPR043519">
    <property type="entry name" value="NT_sf"/>
</dbReference>
<evidence type="ECO:0000256" key="2">
    <source>
        <dbReference type="ARBA" id="ARBA00022695"/>
    </source>
</evidence>
<feature type="domain" description="DNA-directed DNA polymerase X" evidence="4">
    <location>
        <begin position="1"/>
        <end position="403"/>
    </location>
</feature>
<dbReference type="SUPFAM" id="SSF47802">
    <property type="entry name" value="DNA polymerase beta, N-terminal domain-like"/>
    <property type="match status" value="1"/>
</dbReference>
<feature type="region of interest" description="Disordered" evidence="3">
    <location>
        <begin position="434"/>
        <end position="455"/>
    </location>
</feature>
<sequence>NAYKVRSFQVAIAAILEHDKPIKSGQEAIKLRGIGLGIANRIDFFLQGKEYGLEHQAKQRLLAIETFEKIPGIGQRTATNLVNEGAVSVSDLNLPKYAALLKPTQKVGVLYGEHITKPFPVQKPRKLQCSFIRDHISCNFEVHLTGAYRRESTELPEVTILLHHHLQIHVPTPSPPSPSTTATTTKVHAKVRTRGKQHVPFLQVNTSAAQRRASPLLQDVIRPLEAAGLLAAPLAPAGPRKWRGVALLPLRAHSAWQEVGDRMRDLRAGRGKYIRLNLSLAPLKSRGAAQIILTGDEEFVRIARLAAARLGMHLDEYGLWRWHTSEEAALESQTSTSTPTPTSSPSSPSTSSLSSGSGFGLPSSSSTTDTTAPTGYWELVEGESEDRILDELELGPIAPHRRNFRFLTSKKRASARAGTFDFSLAILTGKETEDDFFPKVGRPSPMREGESGADG</sequence>
<name>A0AAD4M5M2_9AGAM</name>
<dbReference type="InterPro" id="IPR029398">
    <property type="entry name" value="PolB_thumb"/>
</dbReference>
<dbReference type="Pfam" id="PF14716">
    <property type="entry name" value="HHH_8"/>
    <property type="match status" value="1"/>
</dbReference>
<evidence type="ECO:0000259" key="4">
    <source>
        <dbReference type="SMART" id="SM00483"/>
    </source>
</evidence>
<evidence type="ECO:0000256" key="1">
    <source>
        <dbReference type="ARBA" id="ARBA00022679"/>
    </source>
</evidence>
<dbReference type="PANTHER" id="PTHR11276">
    <property type="entry name" value="DNA POLYMERASE TYPE-X FAMILY MEMBER"/>
    <property type="match status" value="1"/>
</dbReference>
<dbReference type="InterPro" id="IPR002054">
    <property type="entry name" value="DNA-dir_DNA_pol_X"/>
</dbReference>